<protein>
    <submittedName>
        <fullName evidence="3">Ribonuclease D</fullName>
    </submittedName>
</protein>
<dbReference type="PANTHER" id="PTHR47649:SF1">
    <property type="entry name" value="RIBONUCLEASE D"/>
    <property type="match status" value="1"/>
</dbReference>
<dbReference type="Gene3D" id="1.10.150.80">
    <property type="entry name" value="HRDC domain"/>
    <property type="match status" value="2"/>
</dbReference>
<dbReference type="InterPro" id="IPR051086">
    <property type="entry name" value="RNase_D-like"/>
</dbReference>
<dbReference type="Gene3D" id="3.30.420.10">
    <property type="entry name" value="Ribonuclease H-like superfamily/Ribonuclease H"/>
    <property type="match status" value="1"/>
</dbReference>
<dbReference type="InterPro" id="IPR002562">
    <property type="entry name" value="3'-5'_exonuclease_dom"/>
</dbReference>
<dbReference type="InterPro" id="IPR044876">
    <property type="entry name" value="HRDC_dom_sf"/>
</dbReference>
<dbReference type="InterPro" id="IPR041605">
    <property type="entry name" value="Exo_C"/>
</dbReference>
<dbReference type="SMART" id="SM00341">
    <property type="entry name" value="HRDC"/>
    <property type="match status" value="1"/>
</dbReference>
<dbReference type="InterPro" id="IPR036397">
    <property type="entry name" value="RNaseH_sf"/>
</dbReference>
<comment type="caution">
    <text evidence="3">The sequence shown here is derived from an EMBL/GenBank/DDBJ whole genome shotgun (WGS) entry which is preliminary data.</text>
</comment>
<dbReference type="InterPro" id="IPR002121">
    <property type="entry name" value="HRDC_dom"/>
</dbReference>
<sequence>MERHVPRRGADPRPARARARRGPHARRGRLDLADGLVAGGRRRAPLAVGHGHPCPVGDLRGARGPRPGGRDRDPRLLDPDHPADGRAPARLGGSDRLGRRTPPAARERDGAHPAPPEELRRDARHPHEPESTTPDAAAAPVPLVEPRDGVPEILTTTEGLADYAAALAAGSGPVAVDAERASGFRYGQAAYLVQIRREGAGTALIDPVELPDLSPVREALRGVEWVLHAANQDLACLAEVGLAPDALFDTELAGRLLGRDRVGLGPIVAAELGLSLAKEHSAADWSTRPLPREWLRYAALDVEVLVELRDRLAADLVRQGKDEWARQEFEAVRLAPPPAPRVDPWRRTTGIPTVRDPRRLAVVREMWNERDASARARDTAPGRVLPDRAIIAAAVALPTTRAALAELPEFSGKGTRRRLDRWWGAIARVLEMPESALPPRRGPSTDTMPAPRGWADRHPEAAERLRAVRATMRLLSIDLGTPQENLLSPDLQRRLAWDPPAPRVDTVTARLLDGGARPWQAAVTAPVLAGALSDPRAVPDVPEPSRR</sequence>
<dbReference type="SUPFAM" id="SSF53098">
    <property type="entry name" value="Ribonuclease H-like"/>
    <property type="match status" value="1"/>
</dbReference>
<dbReference type="GO" id="GO:0003676">
    <property type="term" value="F:nucleic acid binding"/>
    <property type="evidence" value="ECO:0007669"/>
    <property type="project" value="InterPro"/>
</dbReference>
<name>A0A2U1ZS81_9MICO</name>
<feature type="compositionally biased region" description="Basic and acidic residues" evidence="1">
    <location>
        <begin position="105"/>
        <end position="130"/>
    </location>
</feature>
<dbReference type="GO" id="GO:0008408">
    <property type="term" value="F:3'-5' exonuclease activity"/>
    <property type="evidence" value="ECO:0007669"/>
    <property type="project" value="InterPro"/>
</dbReference>
<evidence type="ECO:0000313" key="4">
    <source>
        <dbReference type="Proteomes" id="UP000245166"/>
    </source>
</evidence>
<dbReference type="SUPFAM" id="SSF47819">
    <property type="entry name" value="HRDC-like"/>
    <property type="match status" value="1"/>
</dbReference>
<dbReference type="InterPro" id="IPR010997">
    <property type="entry name" value="HRDC-like_sf"/>
</dbReference>
<dbReference type="GO" id="GO:0006139">
    <property type="term" value="P:nucleobase-containing compound metabolic process"/>
    <property type="evidence" value="ECO:0007669"/>
    <property type="project" value="InterPro"/>
</dbReference>
<feature type="region of interest" description="Disordered" evidence="1">
    <location>
        <begin position="435"/>
        <end position="455"/>
    </location>
</feature>
<dbReference type="AlphaFoldDB" id="A0A2U1ZS81"/>
<reference evidence="3 4" key="1">
    <citation type="submission" date="2018-03" db="EMBL/GenBank/DDBJ databases">
        <title>Genome assembly of novel Miniimonas species PCH200.</title>
        <authorList>
            <person name="Thakur V."/>
            <person name="Kumar V."/>
            <person name="Singh D."/>
        </authorList>
    </citation>
    <scope>NUCLEOTIDE SEQUENCE [LARGE SCALE GENOMIC DNA]</scope>
    <source>
        <strain evidence="3 4">PCH200</strain>
    </source>
</reference>
<evidence type="ECO:0000313" key="3">
    <source>
        <dbReference type="EMBL" id="PWD49793.1"/>
    </source>
</evidence>
<keyword evidence="4" id="KW-1185">Reference proteome</keyword>
<dbReference type="OrthoDB" id="144122at2"/>
<dbReference type="InterPro" id="IPR012337">
    <property type="entry name" value="RNaseH-like_sf"/>
</dbReference>
<dbReference type="Pfam" id="PF00570">
    <property type="entry name" value="HRDC"/>
    <property type="match status" value="1"/>
</dbReference>
<accession>A0A2U1ZS81</accession>
<dbReference type="GO" id="GO:0000166">
    <property type="term" value="F:nucleotide binding"/>
    <property type="evidence" value="ECO:0007669"/>
    <property type="project" value="InterPro"/>
</dbReference>
<dbReference type="Pfam" id="PF01612">
    <property type="entry name" value="DNA_pol_A_exo1"/>
    <property type="match status" value="1"/>
</dbReference>
<evidence type="ECO:0000256" key="1">
    <source>
        <dbReference type="SAM" id="MobiDB-lite"/>
    </source>
</evidence>
<organism evidence="3 4">
    <name type="scientific">Serinibacter arcticus</name>
    <dbReference type="NCBI Taxonomy" id="1655435"/>
    <lineage>
        <taxon>Bacteria</taxon>
        <taxon>Bacillati</taxon>
        <taxon>Actinomycetota</taxon>
        <taxon>Actinomycetes</taxon>
        <taxon>Micrococcales</taxon>
        <taxon>Beutenbergiaceae</taxon>
        <taxon>Serinibacter</taxon>
    </lineage>
</organism>
<feature type="region of interest" description="Disordered" evidence="1">
    <location>
        <begin position="1"/>
        <end position="142"/>
    </location>
</feature>
<evidence type="ECO:0000259" key="2">
    <source>
        <dbReference type="PROSITE" id="PS50967"/>
    </source>
</evidence>
<feature type="compositionally biased region" description="Basic and acidic residues" evidence="1">
    <location>
        <begin position="68"/>
        <end position="84"/>
    </location>
</feature>
<dbReference type="PROSITE" id="PS50967">
    <property type="entry name" value="HRDC"/>
    <property type="match status" value="1"/>
</dbReference>
<dbReference type="Pfam" id="PF18305">
    <property type="entry name" value="DNA_pol_A_exoN"/>
    <property type="match status" value="1"/>
</dbReference>
<dbReference type="SMART" id="SM00474">
    <property type="entry name" value="35EXOc"/>
    <property type="match status" value="1"/>
</dbReference>
<feature type="compositionally biased region" description="Basic and acidic residues" evidence="1">
    <location>
        <begin position="1"/>
        <end position="14"/>
    </location>
</feature>
<dbReference type="Proteomes" id="UP000245166">
    <property type="component" value="Unassembled WGS sequence"/>
</dbReference>
<dbReference type="PANTHER" id="PTHR47649">
    <property type="entry name" value="RIBONUCLEASE D"/>
    <property type="match status" value="1"/>
</dbReference>
<proteinExistence type="predicted"/>
<dbReference type="EMBL" id="PYHR01000002">
    <property type="protein sequence ID" value="PWD49793.1"/>
    <property type="molecule type" value="Genomic_DNA"/>
</dbReference>
<feature type="compositionally biased region" description="Basic residues" evidence="1">
    <location>
        <begin position="15"/>
        <end position="27"/>
    </location>
</feature>
<gene>
    <name evidence="3" type="ORF">C8046_02870</name>
</gene>
<dbReference type="CDD" id="cd06142">
    <property type="entry name" value="RNaseD_exo"/>
    <property type="match status" value="1"/>
</dbReference>
<feature type="domain" description="HRDC" evidence="2">
    <location>
        <begin position="356"/>
        <end position="436"/>
    </location>
</feature>